<reference evidence="1 2" key="1">
    <citation type="submission" date="2018-06" db="EMBL/GenBank/DDBJ databases">
        <authorList>
            <consortium name="GenomeTrakr: Next Generation Sequencing Network for Food Pathogen Tracability"/>
        </authorList>
    </citation>
    <scope>NUCLEOTIDE SEQUENCE [LARGE SCALE GENOMIC DNA]</scope>
    <source>
        <strain evidence="1 2">FLAG-51482A</strain>
    </source>
</reference>
<dbReference type="EMBL" id="AALAQH010000009">
    <property type="protein sequence ID" value="ECX6925683.1"/>
    <property type="molecule type" value="Genomic_DNA"/>
</dbReference>
<evidence type="ECO:0000313" key="1">
    <source>
        <dbReference type="EMBL" id="ECX6925683.1"/>
    </source>
</evidence>
<proteinExistence type="predicted"/>
<dbReference type="AlphaFoldDB" id="A0A826CQP7"/>
<name>A0A826CQP7_LISMN</name>
<sequence length="68" mass="7970">MKIPNSLFDQCGLLPFSTLVFSWKKMKKKTEKSHETLTKVTAYPPKTWLIYSHKLTTSKTFSFFPLLE</sequence>
<gene>
    <name evidence="1" type="ORF">BCZ19_13450</name>
</gene>
<organism evidence="1 2">
    <name type="scientific">Listeria monocytogenes</name>
    <dbReference type="NCBI Taxonomy" id="1639"/>
    <lineage>
        <taxon>Bacteria</taxon>
        <taxon>Bacillati</taxon>
        <taxon>Bacillota</taxon>
        <taxon>Bacilli</taxon>
        <taxon>Bacillales</taxon>
        <taxon>Listeriaceae</taxon>
        <taxon>Listeria</taxon>
    </lineage>
</organism>
<protein>
    <submittedName>
        <fullName evidence="1">Dihydropteroate synthase</fullName>
    </submittedName>
</protein>
<evidence type="ECO:0000313" key="2">
    <source>
        <dbReference type="Proteomes" id="UP000427828"/>
    </source>
</evidence>
<accession>A0A826CQP7</accession>
<dbReference type="Proteomes" id="UP000427828">
    <property type="component" value="Unassembled WGS sequence"/>
</dbReference>
<comment type="caution">
    <text evidence="1">The sequence shown here is derived from an EMBL/GenBank/DDBJ whole genome shotgun (WGS) entry which is preliminary data.</text>
</comment>